<dbReference type="Proteomes" id="UP000234275">
    <property type="component" value="Unassembled WGS sequence"/>
</dbReference>
<proteinExistence type="predicted"/>
<dbReference type="STRING" id="1392250.A0A2I2GSH4"/>
<dbReference type="OrthoDB" id="4358740at2759"/>
<dbReference type="GeneID" id="36562092"/>
<dbReference type="RefSeq" id="XP_024711127.1">
    <property type="nucleotide sequence ID" value="XM_024854386.1"/>
</dbReference>
<keyword evidence="2" id="KW-1185">Reference proteome</keyword>
<evidence type="ECO:0000313" key="1">
    <source>
        <dbReference type="EMBL" id="PLB55825.1"/>
    </source>
</evidence>
<evidence type="ECO:0000313" key="2">
    <source>
        <dbReference type="Proteomes" id="UP000234275"/>
    </source>
</evidence>
<sequence length="126" mass="14576">MTSLSDIRNEILSDDIPKRLVIKHPDSRVLFLAIDVWSERAFLVIDINHHDYDFDTAHKDTAVFPVCVLRQRGRGRDWVLIRWPREDEPLAAMLADLHNVNGSDPIPFLEDHTSRLVHASPREFLA</sequence>
<organism evidence="1 2">
    <name type="scientific">Aspergillus steynii IBT 23096</name>
    <dbReference type="NCBI Taxonomy" id="1392250"/>
    <lineage>
        <taxon>Eukaryota</taxon>
        <taxon>Fungi</taxon>
        <taxon>Dikarya</taxon>
        <taxon>Ascomycota</taxon>
        <taxon>Pezizomycotina</taxon>
        <taxon>Eurotiomycetes</taxon>
        <taxon>Eurotiomycetidae</taxon>
        <taxon>Eurotiales</taxon>
        <taxon>Aspergillaceae</taxon>
        <taxon>Aspergillus</taxon>
        <taxon>Aspergillus subgen. Circumdati</taxon>
    </lineage>
</organism>
<comment type="caution">
    <text evidence="1">The sequence shown here is derived from an EMBL/GenBank/DDBJ whole genome shotgun (WGS) entry which is preliminary data.</text>
</comment>
<dbReference type="VEuPathDB" id="FungiDB:P170DRAFT_506337"/>
<protein>
    <submittedName>
        <fullName evidence="1">Uncharacterized protein</fullName>
    </submittedName>
</protein>
<dbReference type="EMBL" id="MSFO01000001">
    <property type="protein sequence ID" value="PLB55825.1"/>
    <property type="molecule type" value="Genomic_DNA"/>
</dbReference>
<name>A0A2I2GSH4_9EURO</name>
<gene>
    <name evidence="1" type="ORF">P170DRAFT_506337</name>
</gene>
<dbReference type="AlphaFoldDB" id="A0A2I2GSH4"/>
<accession>A0A2I2GSH4</accession>
<reference evidence="1 2" key="1">
    <citation type="submission" date="2016-12" db="EMBL/GenBank/DDBJ databases">
        <title>The genomes of Aspergillus section Nigri reveals drivers in fungal speciation.</title>
        <authorList>
            <consortium name="DOE Joint Genome Institute"/>
            <person name="Vesth T.C."/>
            <person name="Nybo J."/>
            <person name="Theobald S."/>
            <person name="Brandl J."/>
            <person name="Frisvad J.C."/>
            <person name="Nielsen K.F."/>
            <person name="Lyhne E.K."/>
            <person name="Kogle M.E."/>
            <person name="Kuo A."/>
            <person name="Riley R."/>
            <person name="Clum A."/>
            <person name="Nolan M."/>
            <person name="Lipzen A."/>
            <person name="Salamov A."/>
            <person name="Henrissat B."/>
            <person name="Wiebenga A."/>
            <person name="De Vries R.P."/>
            <person name="Grigoriev I.V."/>
            <person name="Mortensen U.H."/>
            <person name="Andersen M.R."/>
            <person name="Baker S.E."/>
        </authorList>
    </citation>
    <scope>NUCLEOTIDE SEQUENCE [LARGE SCALE GENOMIC DNA]</scope>
    <source>
        <strain evidence="1 2">IBT 23096</strain>
    </source>
</reference>